<dbReference type="Gene3D" id="3.20.20.80">
    <property type="entry name" value="Glycosidases"/>
    <property type="match status" value="1"/>
</dbReference>
<feature type="domain" description="Cytosolic endo-beta-N-acetylglucosaminidase C-terminal" evidence="11">
    <location>
        <begin position="555"/>
        <end position="677"/>
    </location>
</feature>
<keyword evidence="6" id="KW-0326">Glycosidase</keyword>
<comment type="caution">
    <text evidence="12">The sequence shown here is derived from an EMBL/GenBank/DDBJ whole genome shotgun (WGS) entry which is preliminary data.</text>
</comment>
<comment type="subcellular location">
    <subcellularLocation>
        <location evidence="1">Cytoplasm</location>
        <location evidence="1">Cytosol</location>
    </subcellularLocation>
</comment>
<dbReference type="EC" id="3.2.1.96" evidence="3"/>
<proteinExistence type="inferred from homology"/>
<evidence type="ECO:0000313" key="12">
    <source>
        <dbReference type="EMBL" id="OWM69919.1"/>
    </source>
</evidence>
<name>A0A218WBQ2_PUNGR</name>
<dbReference type="Proteomes" id="UP000197138">
    <property type="component" value="Unassembled WGS sequence"/>
</dbReference>
<dbReference type="Gene3D" id="2.60.120.260">
    <property type="entry name" value="Galactose-binding domain-like"/>
    <property type="match status" value="1"/>
</dbReference>
<evidence type="ECO:0000256" key="6">
    <source>
        <dbReference type="ARBA" id="ARBA00023295"/>
    </source>
</evidence>
<evidence type="ECO:0000259" key="11">
    <source>
        <dbReference type="Pfam" id="PF25529"/>
    </source>
</evidence>
<accession>A0A218WBQ2</accession>
<keyword evidence="4" id="KW-0963">Cytoplasm</keyword>
<dbReference type="InterPro" id="IPR057882">
    <property type="entry name" value="ENGase_C"/>
</dbReference>
<dbReference type="Pfam" id="PF25529">
    <property type="entry name" value="Ig_ENGASE1_C"/>
    <property type="match status" value="1"/>
</dbReference>
<evidence type="ECO:0000259" key="10">
    <source>
        <dbReference type="Pfam" id="PF03644"/>
    </source>
</evidence>
<evidence type="ECO:0000256" key="4">
    <source>
        <dbReference type="ARBA" id="ARBA00022490"/>
    </source>
</evidence>
<evidence type="ECO:0000256" key="1">
    <source>
        <dbReference type="ARBA" id="ARBA00004514"/>
    </source>
</evidence>
<comment type="similarity">
    <text evidence="2">Belongs to the glycosyl hydrolase 85 family.</text>
</comment>
<dbReference type="InterPro" id="IPR005201">
    <property type="entry name" value="TIM_ENGase"/>
</dbReference>
<evidence type="ECO:0000313" key="13">
    <source>
        <dbReference type="Proteomes" id="UP000197138"/>
    </source>
</evidence>
<dbReference type="GO" id="GO:0033925">
    <property type="term" value="F:mannosyl-glycoprotein endo-beta-N-acetylglucosaminidase activity"/>
    <property type="evidence" value="ECO:0007669"/>
    <property type="project" value="UniProtKB-EC"/>
</dbReference>
<feature type="domain" description="Cytosolic endo-beta-N-acetylglucosaminidase TIM barrel" evidence="10">
    <location>
        <begin position="84"/>
        <end position="361"/>
    </location>
</feature>
<gene>
    <name evidence="12" type="ORF">CDL15_Pgr025768</name>
</gene>
<keyword evidence="5" id="KW-0378">Hydrolase</keyword>
<dbReference type="PANTHER" id="PTHR13246">
    <property type="entry name" value="ENDO BETA N-ACETYLGLUCOSAMINIDASE"/>
    <property type="match status" value="1"/>
</dbReference>
<evidence type="ECO:0000256" key="2">
    <source>
        <dbReference type="ARBA" id="ARBA00007849"/>
    </source>
</evidence>
<dbReference type="Pfam" id="PF03644">
    <property type="entry name" value="Glyco_hydro_85"/>
    <property type="match status" value="1"/>
</dbReference>
<dbReference type="GO" id="GO:0006491">
    <property type="term" value="P:N-glycan processing"/>
    <property type="evidence" value="ECO:0007669"/>
    <property type="project" value="UniProtKB-ARBA"/>
</dbReference>
<evidence type="ECO:0000256" key="8">
    <source>
        <dbReference type="ARBA" id="ARBA00060018"/>
    </source>
</evidence>
<evidence type="ECO:0000256" key="9">
    <source>
        <dbReference type="SAM" id="MobiDB-lite"/>
    </source>
</evidence>
<evidence type="ECO:0000256" key="7">
    <source>
        <dbReference type="ARBA" id="ARBA00034414"/>
    </source>
</evidence>
<dbReference type="GO" id="GO:0005829">
    <property type="term" value="C:cytosol"/>
    <property type="evidence" value="ECO:0007669"/>
    <property type="project" value="UniProtKB-SubCell"/>
</dbReference>
<feature type="compositionally biased region" description="Polar residues" evidence="9">
    <location>
        <begin position="1"/>
        <end position="11"/>
    </location>
</feature>
<feature type="region of interest" description="Disordered" evidence="9">
    <location>
        <begin position="1"/>
        <end position="22"/>
    </location>
</feature>
<reference evidence="13" key="1">
    <citation type="journal article" date="2017" name="Plant J.">
        <title>The pomegranate (Punica granatum L.) genome and the genomics of punicalagin biosynthesis.</title>
        <authorList>
            <person name="Qin G."/>
            <person name="Xu C."/>
            <person name="Ming R."/>
            <person name="Tang H."/>
            <person name="Guyot R."/>
            <person name="Kramer E.M."/>
            <person name="Hu Y."/>
            <person name="Yi X."/>
            <person name="Qi Y."/>
            <person name="Xu X."/>
            <person name="Gao Z."/>
            <person name="Pan H."/>
            <person name="Jian J."/>
            <person name="Tian Y."/>
            <person name="Yue Z."/>
            <person name="Xu Y."/>
        </authorList>
    </citation>
    <scope>NUCLEOTIDE SEQUENCE [LARGE SCALE GENOMIC DNA]</scope>
    <source>
        <strain evidence="13">cv. Dabenzi</strain>
    </source>
</reference>
<organism evidence="12 13">
    <name type="scientific">Punica granatum</name>
    <name type="common">Pomegranate</name>
    <dbReference type="NCBI Taxonomy" id="22663"/>
    <lineage>
        <taxon>Eukaryota</taxon>
        <taxon>Viridiplantae</taxon>
        <taxon>Streptophyta</taxon>
        <taxon>Embryophyta</taxon>
        <taxon>Tracheophyta</taxon>
        <taxon>Spermatophyta</taxon>
        <taxon>Magnoliopsida</taxon>
        <taxon>eudicotyledons</taxon>
        <taxon>Gunneridae</taxon>
        <taxon>Pentapetalae</taxon>
        <taxon>rosids</taxon>
        <taxon>malvids</taxon>
        <taxon>Myrtales</taxon>
        <taxon>Lythraceae</taxon>
        <taxon>Punica</taxon>
    </lineage>
</organism>
<dbReference type="InterPro" id="IPR032979">
    <property type="entry name" value="ENGase"/>
</dbReference>
<dbReference type="AlphaFoldDB" id="A0A218WBQ2"/>
<evidence type="ECO:0000256" key="3">
    <source>
        <dbReference type="ARBA" id="ARBA00012566"/>
    </source>
</evidence>
<sequence>MALPASSTGTEQGAPHSAPDPPFNPLVPAPPVSYPITTLEDLGSRTYFNSYHYPFNVSSVPLSSRRLPDRGRILVCHDMQGGYRDDKWVQGGNNPDAFSIWHWYLIDIFVYFSHNLVTLPPPCWTNTAHRHGVQVLGTFITEGDKGTVICNKLLATKESAQLYAKRLTELAVSLGFDGWLLNMEVQLDKQLIPNLLEFVRHLTEKMHSSVPGSSVIWYDSVTIDGDLIYQNQLNQYNKPFFDICDGIFANYSWEEDYPKLSAAVAGKRNYDVYMGIDVFGRGTYGGGQWKTNVALDVLKKDRVSAAIFAPGWVYETNQPPDFETAQNRWWGLVEDSWGMVQTYPKALPFYSNFDQGRGHHYSINGNQISSDPWNNISRQGFQNPAWVPCDSFNGESYSGGGNITFKGILSDNSAYFTTRLFRGELPLGSSPIQFTYSVKSGGSSKIGLSLEFSSPENQQNKILLASQDATYESLSQFAGNFTKVLISHEVSNPKSIPELGWVLQENSISMKGSTLTEIHAVCYQEKPDTELPQSPSEFYAVLGHILIKAPGRTPDFPPASSWIVEGQYIKWGQGSQGSSSKSLSIKISWKFKRGNGSPLYNKYNIYLVELARSESNDSMQRLGKAVQFIGTAHVGAFYISKLAVPGGISTIRFIIQVCNDYGACQELDKSPFFQLNVPAKLSAMKVDAFVDVDEEATTIAIVRVVIGKPKKKVLKREDRAKRCNGASPPSDGGSDLWEAGVGSPAVTYALPSSSPFGDVVYPHGGSLLLPPGDCSPL</sequence>
<comment type="catalytic activity">
    <reaction evidence="7">
        <text>an N(4)-(oligosaccharide-(1-&gt;3)-[oligosaccharide-(1-&gt;6)]-beta-D-Man-(1-&gt;4)-beta-D-GlcNAc-(1-&gt;4)-alpha-D-GlcNAc)-L-asparaginyl-[protein] + H2O = an oligosaccharide-(1-&gt;3)-[oligosaccharide-(1-&gt;6)]-beta-D-Man-(1-&gt;4)-D-GlcNAc + N(4)-(N-acetyl-beta-D-glucosaminyl)-L-asparaginyl-[protein]</text>
        <dbReference type="Rhea" id="RHEA:73067"/>
        <dbReference type="Rhea" id="RHEA-COMP:12603"/>
        <dbReference type="Rhea" id="RHEA-COMP:18176"/>
        <dbReference type="ChEBI" id="CHEBI:15377"/>
        <dbReference type="ChEBI" id="CHEBI:132248"/>
        <dbReference type="ChEBI" id="CHEBI:192714"/>
        <dbReference type="ChEBI" id="CHEBI:192715"/>
        <dbReference type="EC" id="3.2.1.96"/>
    </reaction>
</comment>
<evidence type="ECO:0000256" key="5">
    <source>
        <dbReference type="ARBA" id="ARBA00022801"/>
    </source>
</evidence>
<dbReference type="CDD" id="cd06547">
    <property type="entry name" value="GH85_ENGase"/>
    <property type="match status" value="1"/>
</dbReference>
<protein>
    <recommendedName>
        <fullName evidence="3">mannosyl-glycoprotein endo-beta-N-acetylglucosaminidase</fullName>
        <ecNumber evidence="3">3.2.1.96</ecNumber>
    </recommendedName>
</protein>
<comment type="function">
    <text evidence="8">Endoglycosidase that releases N-glycans from glycoproteins by cleaving the beta-1,4-glycosidic bond in the N,N'-diacetylchitobiose core. Involved in the production of high-mannose type N-glycans during plant development and fruit maturation.</text>
</comment>
<dbReference type="EMBL" id="MTKT01004810">
    <property type="protein sequence ID" value="OWM69919.1"/>
    <property type="molecule type" value="Genomic_DNA"/>
</dbReference>
<dbReference type="FunFam" id="3.20.20.80:FF:000043">
    <property type="entry name" value="cytosolic endo-beta-N-acetylglucosaminidase"/>
    <property type="match status" value="1"/>
</dbReference>
<dbReference type="PANTHER" id="PTHR13246:SF1">
    <property type="entry name" value="CYTOSOLIC ENDO-BETA-N-ACETYLGLUCOSAMINIDASE"/>
    <property type="match status" value="1"/>
</dbReference>